<feature type="domain" description="Immunoglobulin" evidence="2">
    <location>
        <begin position="284"/>
        <end position="390"/>
    </location>
</feature>
<proteinExistence type="predicted"/>
<dbReference type="InterPro" id="IPR013783">
    <property type="entry name" value="Ig-like_fold"/>
</dbReference>
<dbReference type="Ensembl" id="ENSCCRT00020104980.1">
    <property type="protein sequence ID" value="ENSCCRP00020096010.1"/>
    <property type="gene ID" value="ENSCCRG00020044224.1"/>
</dbReference>
<organism evidence="3 4">
    <name type="scientific">Cyprinus carpio</name>
    <name type="common">Common carp</name>
    <dbReference type="NCBI Taxonomy" id="7962"/>
    <lineage>
        <taxon>Eukaryota</taxon>
        <taxon>Metazoa</taxon>
        <taxon>Chordata</taxon>
        <taxon>Craniata</taxon>
        <taxon>Vertebrata</taxon>
        <taxon>Euteleostomi</taxon>
        <taxon>Actinopterygii</taxon>
        <taxon>Neopterygii</taxon>
        <taxon>Teleostei</taxon>
        <taxon>Ostariophysi</taxon>
        <taxon>Cypriniformes</taxon>
        <taxon>Cyprinidae</taxon>
        <taxon>Cyprininae</taxon>
        <taxon>Cyprinus</taxon>
    </lineage>
</organism>
<feature type="domain" description="Immunoglobulin" evidence="2">
    <location>
        <begin position="190"/>
        <end position="283"/>
    </location>
</feature>
<feature type="domain" description="Immunoglobulin" evidence="2">
    <location>
        <begin position="42"/>
        <end position="147"/>
    </location>
</feature>
<dbReference type="Gene3D" id="2.60.40.10">
    <property type="entry name" value="Immunoglobulins"/>
    <property type="match status" value="4"/>
</dbReference>
<evidence type="ECO:0000256" key="1">
    <source>
        <dbReference type="SAM" id="Phobius"/>
    </source>
</evidence>
<keyword evidence="1" id="KW-1133">Transmembrane helix</keyword>
<keyword evidence="1" id="KW-0812">Transmembrane</keyword>
<dbReference type="InterPro" id="IPR036179">
    <property type="entry name" value="Ig-like_dom_sf"/>
</dbReference>
<evidence type="ECO:0000313" key="4">
    <source>
        <dbReference type="Proteomes" id="UP000694701"/>
    </source>
</evidence>
<evidence type="ECO:0000313" key="3">
    <source>
        <dbReference type="Ensembl" id="ENSCCRP00020096010.1"/>
    </source>
</evidence>
<reference evidence="3" key="1">
    <citation type="submission" date="2025-08" db="UniProtKB">
        <authorList>
            <consortium name="Ensembl"/>
        </authorList>
    </citation>
    <scope>IDENTIFICATION</scope>
</reference>
<dbReference type="SMART" id="SM00409">
    <property type="entry name" value="IG"/>
    <property type="match status" value="3"/>
</dbReference>
<dbReference type="InterPro" id="IPR003599">
    <property type="entry name" value="Ig_sub"/>
</dbReference>
<sequence length="515" mass="58594">MFGQFYNDNLTCDCQFCSVPSQHISLISQGLLCYNFFIIITLQSVSVLEGDSVTLKTGLTDIQRDAVIQWRFEHQKSPVAEINRTAGIFNTYDGADGRFRDRLQLDHQTGSLIIMNMRNTHSGLYEADIIRTSSKHTIHKTFNVTVSDSGLTQVDVAGFVFLCVIVLMVVVFYIYIHRKISELKRQRDTVKSVSVKEGDSVTLQINVTEIQTDDEIEWKFGTDRNLIAKINGKTIKIFDGPDGIFRDRLKLDNQTGSLIITDTRTTDSGLYEVDISRSSSEDTHRFMSVIEGDSVTLKINVNEIQTGDEIEWKFGTNRNLIAKINGKTSKIFDGPDGRFRNRLKLDNQTGSLIITDTRTTDSGLYESITAHSFIFYRFVKEGDSVTLQMNVNEIQTDDKIEWKFRTERNLIAKINGKTSKIHDGPDGRFRDRLKLDHQTGSLTITNTRTQIKHRFNVTVYCDYSEANQRLANDLNEFYCRFETPHTHSDHLSTQPLTPPGIPLSPLLHFKSVDDG</sequence>
<dbReference type="FunFam" id="2.60.40.10:FF:002431">
    <property type="entry name" value="Si:ch211-222k6.3"/>
    <property type="match status" value="1"/>
</dbReference>
<dbReference type="PANTHER" id="PTHR21063">
    <property type="entry name" value="LFA-3"/>
    <property type="match status" value="1"/>
</dbReference>
<name>A0A8C2JKE6_CYPCA</name>
<accession>A0A8C2JKE6</accession>
<keyword evidence="1" id="KW-0472">Membrane</keyword>
<dbReference type="AlphaFoldDB" id="A0A8C2JKE6"/>
<dbReference type="SUPFAM" id="SSF48726">
    <property type="entry name" value="Immunoglobulin"/>
    <property type="match status" value="4"/>
</dbReference>
<dbReference type="Proteomes" id="UP000694701">
    <property type="component" value="Unplaced"/>
</dbReference>
<dbReference type="PANTHER" id="PTHR21063:SF4">
    <property type="entry name" value="CD48 ANTIGEN-RELATED"/>
    <property type="match status" value="1"/>
</dbReference>
<protein>
    <recommendedName>
        <fullName evidence="2">Immunoglobulin domain-containing protein</fullName>
    </recommendedName>
</protein>
<feature type="transmembrane region" description="Helical" evidence="1">
    <location>
        <begin position="156"/>
        <end position="176"/>
    </location>
</feature>
<dbReference type="InterPro" id="IPR013106">
    <property type="entry name" value="Ig_V-set"/>
</dbReference>
<dbReference type="Pfam" id="PF07686">
    <property type="entry name" value="V-set"/>
    <property type="match status" value="2"/>
</dbReference>
<evidence type="ECO:0000259" key="2">
    <source>
        <dbReference type="SMART" id="SM00409"/>
    </source>
</evidence>